<proteinExistence type="predicted"/>
<sequence length="527" mass="53521">MNLRIGMAALAVAVAAGVERAGAAPEIYFVGVEKERNYVMADSGLPGAALYSAADESYPFRLNVSVEGADLSGIAAPTWTIPASGTGGTAALAFDTTQLAWKKQVGFATQAALDAAYPDGTYAVTANGLTRTFALEGDLYPNAPAATVSGGRWANGVLSVNPAQALTINSGQFAAFATAGEVGHILMTVNGEGVAVSEESFSNPSFANYLHTDAVEHTFPAGTFVEGKTYQVEIGFNSAADFGTGYGSATAVALYTSSLRFLIRGDAAGAATSYLSNLSVRAAMTPDQPVITGFVVGGGSKPVLVRAAGPALAKFGVPGVSDPLLKLYDAAGTQVAENQGWPSDYGTIFEALGAFPFAPGSKDAALRHAVAGAYTAHASASDSGVMLVEVYDEAPGPGAGLTNISARYHVGLGNNILIAGFVVVGTGTKQVLIRGIGPKLGDFGVTGALADPQFAVFDDQGTLVAENDNWNDALGATFTQVGAFALTPGSKDAALLVTLPAGKAYTVQVSGVGLTTGEALMEVYAVP</sequence>
<dbReference type="Proteomes" id="UP000825051">
    <property type="component" value="Chromosome"/>
</dbReference>
<dbReference type="AlphaFoldDB" id="A0A8F9TSS8"/>
<dbReference type="RefSeq" id="WP_220161495.1">
    <property type="nucleotide sequence ID" value="NZ_CP080507.1"/>
</dbReference>
<dbReference type="EMBL" id="CP080507">
    <property type="protein sequence ID" value="QYM78391.1"/>
    <property type="molecule type" value="Genomic_DNA"/>
</dbReference>
<name>A0A8F9TSS8_9BACT</name>
<keyword evidence="2" id="KW-1185">Reference proteome</keyword>
<gene>
    <name evidence="1" type="ORF">K0B96_13955</name>
</gene>
<dbReference type="KEGG" id="ole:K0B96_13955"/>
<reference evidence="1" key="1">
    <citation type="submission" date="2021-08" db="EMBL/GenBank/DDBJ databases">
        <title>Genome of a novel bacterium of the phylum Verrucomicrobia, Oleiharenicola sp. KSB-15.</title>
        <authorList>
            <person name="Chung J.-H."/>
            <person name="Ahn J.-H."/>
            <person name="Yoon Y."/>
            <person name="Kim D.-Y."/>
            <person name="An S.-H."/>
            <person name="Park I."/>
            <person name="Yeon J."/>
        </authorList>
    </citation>
    <scope>NUCLEOTIDE SEQUENCE</scope>
    <source>
        <strain evidence="1">KSB-15</strain>
    </source>
</reference>
<evidence type="ECO:0000313" key="2">
    <source>
        <dbReference type="Proteomes" id="UP000825051"/>
    </source>
</evidence>
<evidence type="ECO:0000313" key="1">
    <source>
        <dbReference type="EMBL" id="QYM78391.1"/>
    </source>
</evidence>
<accession>A0A8F9TSS8</accession>
<organism evidence="1 2">
    <name type="scientific">Horticoccus luteus</name>
    <dbReference type="NCBI Taxonomy" id="2862869"/>
    <lineage>
        <taxon>Bacteria</taxon>
        <taxon>Pseudomonadati</taxon>
        <taxon>Verrucomicrobiota</taxon>
        <taxon>Opitutia</taxon>
        <taxon>Opitutales</taxon>
        <taxon>Opitutaceae</taxon>
        <taxon>Horticoccus</taxon>
    </lineage>
</organism>
<protein>
    <submittedName>
        <fullName evidence="1">Uncharacterized protein</fullName>
    </submittedName>
</protein>